<feature type="compositionally biased region" description="Low complexity" evidence="1">
    <location>
        <begin position="36"/>
        <end position="46"/>
    </location>
</feature>
<evidence type="ECO:0000313" key="2">
    <source>
        <dbReference type="EMBL" id="PUZ38754.1"/>
    </source>
</evidence>
<dbReference type="Gramene" id="PUZ38754">
    <property type="protein sequence ID" value="PUZ38754"/>
    <property type="gene ID" value="GQ55_9G221000"/>
</dbReference>
<proteinExistence type="predicted"/>
<evidence type="ECO:0000256" key="1">
    <source>
        <dbReference type="SAM" id="MobiDB-lite"/>
    </source>
</evidence>
<evidence type="ECO:0000313" key="3">
    <source>
        <dbReference type="Proteomes" id="UP000244336"/>
    </source>
</evidence>
<dbReference type="EMBL" id="CM009757">
    <property type="protein sequence ID" value="PUZ38754.1"/>
    <property type="molecule type" value="Genomic_DNA"/>
</dbReference>
<sequence>MVSAKTRASPGRTPNTEVTGAGTVHEAHSWRRRGTAASSAWMRVAAAGGGQRLAREREREGRREGDGDWNGDGCRGMKFTSR</sequence>
<protein>
    <submittedName>
        <fullName evidence="2">Uncharacterized protein</fullName>
    </submittedName>
</protein>
<gene>
    <name evidence="2" type="ORF">GQ55_9G221000</name>
</gene>
<feature type="compositionally biased region" description="Basic and acidic residues" evidence="1">
    <location>
        <begin position="53"/>
        <end position="66"/>
    </location>
</feature>
<accession>A0A2T7C5Z9</accession>
<name>A0A2T7C5Z9_9POAL</name>
<feature type="region of interest" description="Disordered" evidence="1">
    <location>
        <begin position="1"/>
        <end position="82"/>
    </location>
</feature>
<reference evidence="2 3" key="1">
    <citation type="submission" date="2018-04" db="EMBL/GenBank/DDBJ databases">
        <title>WGS assembly of Panicum hallii var. hallii HAL2.</title>
        <authorList>
            <person name="Lovell J."/>
            <person name="Jenkins J."/>
            <person name="Lowry D."/>
            <person name="Mamidi S."/>
            <person name="Sreedasyam A."/>
            <person name="Weng X."/>
            <person name="Barry K."/>
            <person name="Bonette J."/>
            <person name="Campitelli B."/>
            <person name="Daum C."/>
            <person name="Gordon S."/>
            <person name="Gould B."/>
            <person name="Lipzen A."/>
            <person name="MacQueen A."/>
            <person name="Palacio-Mejia J."/>
            <person name="Plott C."/>
            <person name="Shakirov E."/>
            <person name="Shu S."/>
            <person name="Yoshinaga Y."/>
            <person name="Zane M."/>
            <person name="Rokhsar D."/>
            <person name="Grimwood J."/>
            <person name="Schmutz J."/>
            <person name="Juenger T."/>
        </authorList>
    </citation>
    <scope>NUCLEOTIDE SEQUENCE [LARGE SCALE GENOMIC DNA]</scope>
    <source>
        <strain evidence="3">cv. HAL2</strain>
    </source>
</reference>
<organism evidence="2 3">
    <name type="scientific">Panicum hallii var. hallii</name>
    <dbReference type="NCBI Taxonomy" id="1504633"/>
    <lineage>
        <taxon>Eukaryota</taxon>
        <taxon>Viridiplantae</taxon>
        <taxon>Streptophyta</taxon>
        <taxon>Embryophyta</taxon>
        <taxon>Tracheophyta</taxon>
        <taxon>Spermatophyta</taxon>
        <taxon>Magnoliopsida</taxon>
        <taxon>Liliopsida</taxon>
        <taxon>Poales</taxon>
        <taxon>Poaceae</taxon>
        <taxon>PACMAD clade</taxon>
        <taxon>Panicoideae</taxon>
        <taxon>Panicodae</taxon>
        <taxon>Paniceae</taxon>
        <taxon>Panicinae</taxon>
        <taxon>Panicum</taxon>
        <taxon>Panicum sect. Panicum</taxon>
    </lineage>
</organism>
<keyword evidence="3" id="KW-1185">Reference proteome</keyword>
<dbReference type="Proteomes" id="UP000244336">
    <property type="component" value="Chromosome 9"/>
</dbReference>
<dbReference type="AlphaFoldDB" id="A0A2T7C5Z9"/>